<gene>
    <name evidence="1" type="ORF">N866_07025</name>
</gene>
<dbReference type="AlphaFoldDB" id="A0A021W007"/>
<dbReference type="Proteomes" id="UP000019753">
    <property type="component" value="Unassembled WGS sequence"/>
</dbReference>
<evidence type="ECO:0000313" key="2">
    <source>
        <dbReference type="Proteomes" id="UP000019753"/>
    </source>
</evidence>
<evidence type="ECO:0000313" key="1">
    <source>
        <dbReference type="EMBL" id="EYR64657.1"/>
    </source>
</evidence>
<keyword evidence="2" id="KW-1185">Reference proteome</keyword>
<dbReference type="EMBL" id="AXCW01000022">
    <property type="protein sequence ID" value="EYR64657.1"/>
    <property type="molecule type" value="Genomic_DNA"/>
</dbReference>
<accession>A0A021W007</accession>
<dbReference type="OrthoDB" id="9967619at2"/>
<dbReference type="RefSeq" id="WP_034222640.1">
    <property type="nucleotide sequence ID" value="NZ_AXCW01000022.1"/>
</dbReference>
<name>A0A021W007_9CELL</name>
<protein>
    <submittedName>
        <fullName evidence="1">Uncharacterized protein</fullName>
    </submittedName>
</protein>
<sequence>MSADLTPVEAFLSIAAADTRAEMHAARLALISSGAGMLKGLDTTDLVSGDGTAGRSLLGGTGNPLHDHLSQRAARLQVRLFARLARTTVSTDRAGHPVAFAVRDETGGAS</sequence>
<reference evidence="1 2" key="1">
    <citation type="submission" date="2014-01" db="EMBL/GenBank/DDBJ databases">
        <title>Actinotalea ferrariae CF5-4.</title>
        <authorList>
            <person name="Chen F."/>
            <person name="Li Y."/>
            <person name="Wang G."/>
        </authorList>
    </citation>
    <scope>NUCLEOTIDE SEQUENCE [LARGE SCALE GENOMIC DNA]</scope>
    <source>
        <strain evidence="1 2">CF5-4</strain>
    </source>
</reference>
<proteinExistence type="predicted"/>
<comment type="caution">
    <text evidence="1">The sequence shown here is derived from an EMBL/GenBank/DDBJ whole genome shotgun (WGS) entry which is preliminary data.</text>
</comment>
<organism evidence="1 2">
    <name type="scientific">Actinotalea ferrariae CF5-4</name>
    <dbReference type="NCBI Taxonomy" id="948458"/>
    <lineage>
        <taxon>Bacteria</taxon>
        <taxon>Bacillati</taxon>
        <taxon>Actinomycetota</taxon>
        <taxon>Actinomycetes</taxon>
        <taxon>Micrococcales</taxon>
        <taxon>Cellulomonadaceae</taxon>
        <taxon>Actinotalea</taxon>
    </lineage>
</organism>